<feature type="chain" id="PRO_5039480465" description="DUF5683 domain-containing protein" evidence="1">
    <location>
        <begin position="23"/>
        <end position="199"/>
    </location>
</feature>
<evidence type="ECO:0000313" key="4">
    <source>
        <dbReference type="Proteomes" id="UP000808337"/>
    </source>
</evidence>
<dbReference type="EMBL" id="JADKGY010000001">
    <property type="protein sequence ID" value="MBK9981574.1"/>
    <property type="molecule type" value="Genomic_DNA"/>
</dbReference>
<keyword evidence="1" id="KW-0732">Signal</keyword>
<name>A0A9D7SVA9_9BACT</name>
<feature type="domain" description="DUF5683" evidence="2">
    <location>
        <begin position="47"/>
        <end position="198"/>
    </location>
</feature>
<gene>
    <name evidence="3" type="ORF">IPP15_03975</name>
</gene>
<protein>
    <recommendedName>
        <fullName evidence="2">DUF5683 domain-containing protein</fullName>
    </recommendedName>
</protein>
<reference evidence="3 4" key="1">
    <citation type="submission" date="2020-10" db="EMBL/GenBank/DDBJ databases">
        <title>Connecting structure to function with the recovery of over 1000 high-quality activated sludge metagenome-assembled genomes encoding full-length rRNA genes using long-read sequencing.</title>
        <authorList>
            <person name="Singleton C.M."/>
            <person name="Petriglieri F."/>
            <person name="Kristensen J.M."/>
            <person name="Kirkegaard R.H."/>
            <person name="Michaelsen T.Y."/>
            <person name="Andersen M.H."/>
            <person name="Karst S.M."/>
            <person name="Dueholm M.S."/>
            <person name="Nielsen P.H."/>
            <person name="Albertsen M."/>
        </authorList>
    </citation>
    <scope>NUCLEOTIDE SEQUENCE [LARGE SCALE GENOMIC DNA]</scope>
    <source>
        <strain evidence="3">Ribe_18-Q3-R11-54_MAXAC.273</strain>
    </source>
</reference>
<sequence length="199" mass="22101">MKVIFIFIVVLGSLISDGTLHAQSVEDSTGVVETTSHIKKGSIFKGRPGKSMLMSLVIPGSGQIYNKSYLRVPFVWGAVGGVGWLMIYNTREYRCLRDAYIHKIDGTPYTPTKCSKTLKANIPLYTDAATIRLVRDQANKNKQASIVGFAFVWLLNGVDAFVDAHLKDFDIDEDLSFNIETRMGDDPNAPMKVGLYVQF</sequence>
<evidence type="ECO:0000256" key="1">
    <source>
        <dbReference type="SAM" id="SignalP"/>
    </source>
</evidence>
<comment type="caution">
    <text evidence="3">The sequence shown here is derived from an EMBL/GenBank/DDBJ whole genome shotgun (WGS) entry which is preliminary data.</text>
</comment>
<evidence type="ECO:0000313" key="3">
    <source>
        <dbReference type="EMBL" id="MBK9981574.1"/>
    </source>
</evidence>
<accession>A0A9D7SVA9</accession>
<dbReference type="InterPro" id="IPR043738">
    <property type="entry name" value="DUF5683"/>
</dbReference>
<organism evidence="3 4">
    <name type="scientific">Candidatus Opimibacter skivensis</name>
    <dbReference type="NCBI Taxonomy" id="2982028"/>
    <lineage>
        <taxon>Bacteria</taxon>
        <taxon>Pseudomonadati</taxon>
        <taxon>Bacteroidota</taxon>
        <taxon>Saprospiria</taxon>
        <taxon>Saprospirales</taxon>
        <taxon>Saprospiraceae</taxon>
        <taxon>Candidatus Opimibacter</taxon>
    </lineage>
</organism>
<dbReference type="AlphaFoldDB" id="A0A9D7SVA9"/>
<dbReference type="Proteomes" id="UP000808337">
    <property type="component" value="Unassembled WGS sequence"/>
</dbReference>
<evidence type="ECO:0000259" key="2">
    <source>
        <dbReference type="Pfam" id="PF18935"/>
    </source>
</evidence>
<dbReference type="Pfam" id="PF18935">
    <property type="entry name" value="DUF5683"/>
    <property type="match status" value="1"/>
</dbReference>
<feature type="signal peptide" evidence="1">
    <location>
        <begin position="1"/>
        <end position="22"/>
    </location>
</feature>
<proteinExistence type="predicted"/>